<reference evidence="6 7" key="1">
    <citation type="submission" date="2018-07" db="EMBL/GenBank/DDBJ databases">
        <title>Pedobacter sp. nov., isolated from soil.</title>
        <authorList>
            <person name="Zhou L.Y."/>
            <person name="Du Z.J."/>
        </authorList>
    </citation>
    <scope>NUCLEOTIDE SEQUENCE [LARGE SCALE GENOMIC DNA]</scope>
    <source>
        <strain evidence="6 7">JDX94</strain>
    </source>
</reference>
<dbReference type="AlphaFoldDB" id="A0A369Q0C2"/>
<evidence type="ECO:0000256" key="2">
    <source>
        <dbReference type="ARBA" id="ARBA00023125"/>
    </source>
</evidence>
<proteinExistence type="predicted"/>
<feature type="domain" description="HTH luxR-type" evidence="4">
    <location>
        <begin position="148"/>
        <end position="213"/>
    </location>
</feature>
<dbReference type="InterPro" id="IPR039420">
    <property type="entry name" value="WalR-like"/>
</dbReference>
<dbReference type="GO" id="GO:0003677">
    <property type="term" value="F:DNA binding"/>
    <property type="evidence" value="ECO:0007669"/>
    <property type="project" value="UniProtKB-KW"/>
</dbReference>
<dbReference type="Pfam" id="PF00196">
    <property type="entry name" value="GerE"/>
    <property type="match status" value="1"/>
</dbReference>
<evidence type="ECO:0000259" key="5">
    <source>
        <dbReference type="PROSITE" id="PS50110"/>
    </source>
</evidence>
<evidence type="ECO:0000256" key="1">
    <source>
        <dbReference type="ARBA" id="ARBA00022553"/>
    </source>
</evidence>
<dbReference type="InterPro" id="IPR000792">
    <property type="entry name" value="Tscrpt_reg_LuxR_C"/>
</dbReference>
<dbReference type="EMBL" id="QPKV01000002">
    <property type="protein sequence ID" value="RDC57940.1"/>
    <property type="molecule type" value="Genomic_DNA"/>
</dbReference>
<name>A0A369Q0C2_9SPHI</name>
<keyword evidence="2 6" id="KW-0238">DNA-binding</keyword>
<dbReference type="CDD" id="cd17535">
    <property type="entry name" value="REC_NarL-like"/>
    <property type="match status" value="1"/>
</dbReference>
<dbReference type="PROSITE" id="PS50110">
    <property type="entry name" value="RESPONSE_REGULATORY"/>
    <property type="match status" value="1"/>
</dbReference>
<dbReference type="PRINTS" id="PR00038">
    <property type="entry name" value="HTHLUXR"/>
</dbReference>
<dbReference type="Gene3D" id="3.40.50.2300">
    <property type="match status" value="1"/>
</dbReference>
<dbReference type="PANTHER" id="PTHR43214">
    <property type="entry name" value="TWO-COMPONENT RESPONSE REGULATOR"/>
    <property type="match status" value="1"/>
</dbReference>
<dbReference type="InterPro" id="IPR001789">
    <property type="entry name" value="Sig_transdc_resp-reg_receiver"/>
</dbReference>
<keyword evidence="1 3" id="KW-0597">Phosphoprotein</keyword>
<organism evidence="6 7">
    <name type="scientific">Pedobacter chinensis</name>
    <dbReference type="NCBI Taxonomy" id="2282421"/>
    <lineage>
        <taxon>Bacteria</taxon>
        <taxon>Pseudomonadati</taxon>
        <taxon>Bacteroidota</taxon>
        <taxon>Sphingobacteriia</taxon>
        <taxon>Sphingobacteriales</taxon>
        <taxon>Sphingobacteriaceae</taxon>
        <taxon>Pedobacter</taxon>
    </lineage>
</organism>
<keyword evidence="7" id="KW-1185">Reference proteome</keyword>
<evidence type="ECO:0000313" key="6">
    <source>
        <dbReference type="EMBL" id="RDC57940.1"/>
    </source>
</evidence>
<accession>A0A369Q0C2</accession>
<evidence type="ECO:0000256" key="3">
    <source>
        <dbReference type="PROSITE-ProRule" id="PRU00169"/>
    </source>
</evidence>
<dbReference type="InterPro" id="IPR011006">
    <property type="entry name" value="CheY-like_superfamily"/>
</dbReference>
<protein>
    <submittedName>
        <fullName evidence="6">DNA-binding response regulator</fullName>
    </submittedName>
</protein>
<gene>
    <name evidence="6" type="ORF">DU508_03025</name>
</gene>
<sequence length="216" mass="24127">MIKIILVDDHHLMRESLTALMDKYESVEVVADVANGRELLSLIDAGIQADIILSDVLMPEMDGIEMIPLVKKRSKNLKVVLLSILEDEKYASNAFLAGASGYLLKSVGADELMFCLQHVMKGHQYVSSSLCISILERFNKQLVMLSPEQGHRLQFSERELSVLKLIGEGMTNQEMADRLFLSRRTVEGLRQALIDRTGCKNTAALVRFSILNGYAV</sequence>
<dbReference type="GO" id="GO:0006355">
    <property type="term" value="P:regulation of DNA-templated transcription"/>
    <property type="evidence" value="ECO:0007669"/>
    <property type="project" value="InterPro"/>
</dbReference>
<dbReference type="SUPFAM" id="SSF46894">
    <property type="entry name" value="C-terminal effector domain of the bipartite response regulators"/>
    <property type="match status" value="1"/>
</dbReference>
<feature type="modified residue" description="4-aspartylphosphate" evidence="3">
    <location>
        <position position="55"/>
    </location>
</feature>
<dbReference type="SUPFAM" id="SSF52172">
    <property type="entry name" value="CheY-like"/>
    <property type="match status" value="1"/>
</dbReference>
<dbReference type="SMART" id="SM00421">
    <property type="entry name" value="HTH_LUXR"/>
    <property type="match status" value="1"/>
</dbReference>
<dbReference type="InterPro" id="IPR058245">
    <property type="entry name" value="NreC/VraR/RcsB-like_REC"/>
</dbReference>
<dbReference type="RefSeq" id="WP_115401361.1">
    <property type="nucleotide sequence ID" value="NZ_QPKV01000002.1"/>
</dbReference>
<evidence type="ECO:0000259" key="4">
    <source>
        <dbReference type="PROSITE" id="PS50043"/>
    </source>
</evidence>
<feature type="domain" description="Response regulatory" evidence="5">
    <location>
        <begin position="3"/>
        <end position="120"/>
    </location>
</feature>
<dbReference type="Pfam" id="PF00072">
    <property type="entry name" value="Response_reg"/>
    <property type="match status" value="1"/>
</dbReference>
<dbReference type="Proteomes" id="UP000253961">
    <property type="component" value="Unassembled WGS sequence"/>
</dbReference>
<comment type="caution">
    <text evidence="6">The sequence shown here is derived from an EMBL/GenBank/DDBJ whole genome shotgun (WGS) entry which is preliminary data.</text>
</comment>
<dbReference type="CDD" id="cd06170">
    <property type="entry name" value="LuxR_C_like"/>
    <property type="match status" value="1"/>
</dbReference>
<dbReference type="GO" id="GO:0000160">
    <property type="term" value="P:phosphorelay signal transduction system"/>
    <property type="evidence" value="ECO:0007669"/>
    <property type="project" value="InterPro"/>
</dbReference>
<dbReference type="InterPro" id="IPR016032">
    <property type="entry name" value="Sig_transdc_resp-reg_C-effctor"/>
</dbReference>
<dbReference type="OrthoDB" id="9797341at2"/>
<dbReference type="PANTHER" id="PTHR43214:SF43">
    <property type="entry name" value="TWO-COMPONENT RESPONSE REGULATOR"/>
    <property type="match status" value="1"/>
</dbReference>
<dbReference type="PROSITE" id="PS50043">
    <property type="entry name" value="HTH_LUXR_2"/>
    <property type="match status" value="1"/>
</dbReference>
<evidence type="ECO:0000313" key="7">
    <source>
        <dbReference type="Proteomes" id="UP000253961"/>
    </source>
</evidence>
<dbReference type="SMART" id="SM00448">
    <property type="entry name" value="REC"/>
    <property type="match status" value="1"/>
</dbReference>